<evidence type="ECO:0000256" key="1">
    <source>
        <dbReference type="SAM" id="MobiDB-lite"/>
    </source>
</evidence>
<proteinExistence type="predicted"/>
<organism>
    <name type="scientific">Branchiostoma floridae</name>
    <name type="common">Florida lancelet</name>
    <name type="synonym">Amphioxus</name>
    <dbReference type="NCBI Taxonomy" id="7739"/>
    <lineage>
        <taxon>Eukaryota</taxon>
        <taxon>Metazoa</taxon>
        <taxon>Chordata</taxon>
        <taxon>Cephalochordata</taxon>
        <taxon>Leptocardii</taxon>
        <taxon>Amphioxiformes</taxon>
        <taxon>Branchiostomatidae</taxon>
        <taxon>Branchiostoma</taxon>
    </lineage>
</organism>
<evidence type="ECO:0000313" key="2">
    <source>
        <dbReference type="EMBL" id="EEN64658.1"/>
    </source>
</evidence>
<dbReference type="InParanoid" id="C3Y4K1"/>
<accession>C3Y4K1</accession>
<name>C3Y4K1_BRAFL</name>
<dbReference type="STRING" id="7739.C3Y4K1"/>
<feature type="compositionally biased region" description="Basic and acidic residues" evidence="1">
    <location>
        <begin position="203"/>
        <end position="215"/>
    </location>
</feature>
<feature type="compositionally biased region" description="Basic and acidic residues" evidence="1">
    <location>
        <begin position="99"/>
        <end position="108"/>
    </location>
</feature>
<sequence length="223" mass="24536">MTMFFMWTEFEHNTEWLKDSGLTGAASKLSAGNEVHNVYGEVDEVLMSTLTRTQAAAVERRVSNLNQTLRMKGRAQPRDVRDIFQPPSSPTSPTMPQEDAQRGAEGREIIPSPFLPQPREIIPSPPRSISPPLPSPLEDSRHPPVRRRVSSSSSINLGVTDAATGVRTMSVQPKSPGTHKELSRRVSNQELVSDTDISLDFSSDAKLEVGAKSDDEYSADQLP</sequence>
<dbReference type="EMBL" id="GG666486">
    <property type="protein sequence ID" value="EEN64658.1"/>
    <property type="molecule type" value="Genomic_DNA"/>
</dbReference>
<feature type="compositionally biased region" description="Polar residues" evidence="1">
    <location>
        <begin position="185"/>
        <end position="196"/>
    </location>
</feature>
<protein>
    <submittedName>
        <fullName evidence="2">Uncharacterized protein</fullName>
    </submittedName>
</protein>
<gene>
    <name evidence="2" type="ORF">BRAFLDRAFT_97675</name>
</gene>
<feature type="region of interest" description="Disordered" evidence="1">
    <location>
        <begin position="68"/>
        <end position="223"/>
    </location>
</feature>
<feature type="non-terminal residue" evidence="2">
    <location>
        <position position="223"/>
    </location>
</feature>
<reference evidence="2" key="1">
    <citation type="journal article" date="2008" name="Nature">
        <title>The amphioxus genome and the evolution of the chordate karyotype.</title>
        <authorList>
            <consortium name="US DOE Joint Genome Institute (JGI-PGF)"/>
            <person name="Putnam N.H."/>
            <person name="Butts T."/>
            <person name="Ferrier D.E.K."/>
            <person name="Furlong R.F."/>
            <person name="Hellsten U."/>
            <person name="Kawashima T."/>
            <person name="Robinson-Rechavi M."/>
            <person name="Shoguchi E."/>
            <person name="Terry A."/>
            <person name="Yu J.-K."/>
            <person name="Benito-Gutierrez E.L."/>
            <person name="Dubchak I."/>
            <person name="Garcia-Fernandez J."/>
            <person name="Gibson-Brown J.J."/>
            <person name="Grigoriev I.V."/>
            <person name="Horton A.C."/>
            <person name="de Jong P.J."/>
            <person name="Jurka J."/>
            <person name="Kapitonov V.V."/>
            <person name="Kohara Y."/>
            <person name="Kuroki Y."/>
            <person name="Lindquist E."/>
            <person name="Lucas S."/>
            <person name="Osoegawa K."/>
            <person name="Pennacchio L.A."/>
            <person name="Salamov A.A."/>
            <person name="Satou Y."/>
            <person name="Sauka-Spengler T."/>
            <person name="Schmutz J."/>
            <person name="Shin-I T."/>
            <person name="Toyoda A."/>
            <person name="Bronner-Fraser M."/>
            <person name="Fujiyama A."/>
            <person name="Holland L.Z."/>
            <person name="Holland P.W.H."/>
            <person name="Satoh N."/>
            <person name="Rokhsar D.S."/>
        </authorList>
    </citation>
    <scope>NUCLEOTIDE SEQUENCE [LARGE SCALE GENOMIC DNA]</scope>
    <source>
        <strain evidence="2">S238N-H82</strain>
        <tissue evidence="2">Testes</tissue>
    </source>
</reference>
<dbReference type="AlphaFoldDB" id="C3Y4K1"/>
<feature type="compositionally biased region" description="Pro residues" evidence="1">
    <location>
        <begin position="123"/>
        <end position="135"/>
    </location>
</feature>